<dbReference type="InterPro" id="IPR051827">
    <property type="entry name" value="Cas4_exonuclease"/>
</dbReference>
<reference evidence="8" key="2">
    <citation type="submission" date="2021-04" db="EMBL/GenBank/DDBJ databases">
        <authorList>
            <person name="Dong X."/>
        </authorList>
    </citation>
    <scope>NUCLEOTIDE SEQUENCE</scope>
    <source>
        <strain evidence="8">LLY</strain>
    </source>
</reference>
<dbReference type="Pfam" id="PF01930">
    <property type="entry name" value="Cas_Cas4"/>
    <property type="match status" value="1"/>
</dbReference>
<evidence type="ECO:0000313" key="9">
    <source>
        <dbReference type="Proteomes" id="UP001056766"/>
    </source>
</evidence>
<dbReference type="AlphaFoldDB" id="A0A9E4ZEH4"/>
<dbReference type="PANTHER" id="PTHR36531:SF6">
    <property type="entry name" value="DNA REPLICATION ATP-DEPENDENT HELICASE_NUCLEASE DNA2"/>
    <property type="match status" value="1"/>
</dbReference>
<dbReference type="RefSeq" id="WP_250867050.1">
    <property type="nucleotide sequence ID" value="NZ_JAGSOI010000003.1"/>
</dbReference>
<organism evidence="8 9">
    <name type="scientific">Methanococcoides seepicolus</name>
    <dbReference type="NCBI Taxonomy" id="2828780"/>
    <lineage>
        <taxon>Archaea</taxon>
        <taxon>Methanobacteriati</taxon>
        <taxon>Methanobacteriota</taxon>
        <taxon>Stenosarchaea group</taxon>
        <taxon>Methanomicrobia</taxon>
        <taxon>Methanosarcinales</taxon>
        <taxon>Methanosarcinaceae</taxon>
        <taxon>Methanococcoides</taxon>
    </lineage>
</organism>
<dbReference type="EMBL" id="JAGSOI010000003">
    <property type="protein sequence ID" value="MCM1985673.1"/>
    <property type="molecule type" value="Genomic_DNA"/>
</dbReference>
<name>A0A9E4ZEH4_9EURY</name>
<evidence type="ECO:0000256" key="4">
    <source>
        <dbReference type="ARBA" id="ARBA00022801"/>
    </source>
</evidence>
<sequence length="272" mass="31179">MSLADLKLHANVSELLLYLKCPRQVYYTYREQELMPTISSGYIEHMMLKELAMGYADVIKKAKPTKESILEELSAQFERVKSELDFIYSTELKNVPFNVIETAEKNVFELLDNIATNLSDAVFKSNEVDIIQSIMPHRTEPVLHSDRLKLTGIPSAIVQYGERMVPLSIRTGRCPENGVWGNDRIHIAALSMLVEENGGKIVEFGFVEYAKEGKIRKVKVRPEDRRQVLKIRDRVDRIKDGNLPERKEGKICEHCNFTHLCTTKSTLASKFF</sequence>
<evidence type="ECO:0000256" key="1">
    <source>
        <dbReference type="ARBA" id="ARBA00001966"/>
    </source>
</evidence>
<evidence type="ECO:0000256" key="5">
    <source>
        <dbReference type="ARBA" id="ARBA00023004"/>
    </source>
</evidence>
<evidence type="ECO:0000256" key="2">
    <source>
        <dbReference type="ARBA" id="ARBA00022722"/>
    </source>
</evidence>
<dbReference type="GO" id="GO:0051536">
    <property type="term" value="F:iron-sulfur cluster binding"/>
    <property type="evidence" value="ECO:0007669"/>
    <property type="project" value="UniProtKB-KW"/>
</dbReference>
<dbReference type="GO" id="GO:0046872">
    <property type="term" value="F:metal ion binding"/>
    <property type="evidence" value="ECO:0007669"/>
    <property type="project" value="UniProtKB-KW"/>
</dbReference>
<protein>
    <submittedName>
        <fullName evidence="8">Dna2/Cas4 domain-containing protein</fullName>
    </submittedName>
</protein>
<accession>A0A9E4ZEH4</accession>
<dbReference type="PANTHER" id="PTHR36531">
    <property type="entry name" value="CRISPR-ASSOCIATED EXONUCLEASE CAS4"/>
    <property type="match status" value="1"/>
</dbReference>
<dbReference type="GO" id="GO:0004518">
    <property type="term" value="F:nuclease activity"/>
    <property type="evidence" value="ECO:0007669"/>
    <property type="project" value="UniProtKB-KW"/>
</dbReference>
<keyword evidence="9" id="KW-1185">Reference proteome</keyword>
<keyword evidence="4" id="KW-0378">Hydrolase</keyword>
<evidence type="ECO:0000259" key="7">
    <source>
        <dbReference type="Pfam" id="PF01930"/>
    </source>
</evidence>
<dbReference type="GO" id="GO:0016787">
    <property type="term" value="F:hydrolase activity"/>
    <property type="evidence" value="ECO:0007669"/>
    <property type="project" value="UniProtKB-KW"/>
</dbReference>
<keyword evidence="5" id="KW-0408">Iron</keyword>
<dbReference type="InterPro" id="IPR011604">
    <property type="entry name" value="PDDEXK-like_dom_sf"/>
</dbReference>
<dbReference type="InterPro" id="IPR022765">
    <property type="entry name" value="Dna2/Cas4_DUF83"/>
</dbReference>
<dbReference type="Proteomes" id="UP001056766">
    <property type="component" value="Unassembled WGS sequence"/>
</dbReference>
<keyword evidence="6" id="KW-0411">Iron-sulfur</keyword>
<gene>
    <name evidence="8" type="ORF">KDK67_01355</name>
</gene>
<keyword evidence="2" id="KW-0540">Nuclease</keyword>
<evidence type="ECO:0000256" key="3">
    <source>
        <dbReference type="ARBA" id="ARBA00022723"/>
    </source>
</evidence>
<evidence type="ECO:0000256" key="6">
    <source>
        <dbReference type="ARBA" id="ARBA00023014"/>
    </source>
</evidence>
<proteinExistence type="predicted"/>
<reference evidence="8" key="1">
    <citation type="journal article" date="2021" name="mSystems">
        <title>Bacteria and Archaea Synergistically Convert Glycine Betaine to Biogenic Methane in the Formosa Cold Seep of the South China Sea.</title>
        <authorList>
            <person name="Li L."/>
            <person name="Zhang W."/>
            <person name="Zhang S."/>
            <person name="Song L."/>
            <person name="Sun Q."/>
            <person name="Zhang H."/>
            <person name="Xiang H."/>
            <person name="Dong X."/>
        </authorList>
    </citation>
    <scope>NUCLEOTIDE SEQUENCE</scope>
    <source>
        <strain evidence="8">LLY</strain>
    </source>
</reference>
<comment type="cofactor">
    <cofactor evidence="1">
        <name>[4Fe-4S] cluster</name>
        <dbReference type="ChEBI" id="CHEBI:49883"/>
    </cofactor>
</comment>
<dbReference type="Gene3D" id="3.90.320.10">
    <property type="match status" value="1"/>
</dbReference>
<evidence type="ECO:0000313" key="8">
    <source>
        <dbReference type="EMBL" id="MCM1985673.1"/>
    </source>
</evidence>
<comment type="caution">
    <text evidence="8">The sequence shown here is derived from an EMBL/GenBank/DDBJ whole genome shotgun (WGS) entry which is preliminary data.</text>
</comment>
<keyword evidence="3" id="KW-0479">Metal-binding</keyword>
<feature type="domain" description="DUF83" evidence="7">
    <location>
        <begin position="188"/>
        <end position="262"/>
    </location>
</feature>